<organism evidence="1 2">
    <name type="scientific">Anopheles stephensi</name>
    <name type="common">Indo-Pakistan malaria mosquito</name>
    <dbReference type="NCBI Taxonomy" id="30069"/>
    <lineage>
        <taxon>Eukaryota</taxon>
        <taxon>Metazoa</taxon>
        <taxon>Ecdysozoa</taxon>
        <taxon>Arthropoda</taxon>
        <taxon>Hexapoda</taxon>
        <taxon>Insecta</taxon>
        <taxon>Pterygota</taxon>
        <taxon>Neoptera</taxon>
        <taxon>Endopterygota</taxon>
        <taxon>Diptera</taxon>
        <taxon>Nematocera</taxon>
        <taxon>Culicoidea</taxon>
        <taxon>Culicidae</taxon>
        <taxon>Anophelinae</taxon>
        <taxon>Anopheles</taxon>
    </lineage>
</organism>
<sequence>MKKYHHLLVCLVLCIVTIPQHGDTNPRPDFAVPARMTGVGSGSLDSTGNVVQNTNRVLNLLDQFQSITETLYGLQTPELYRLATGFRLVLDSLVESGSPIFQGLSNAARLSSGNITTVFDGIRQSINATIALNELHQAAINGTSLLLGTAGVQNISTVLDQLVRNVANLSVTLDEIEPALVEIQQLVRPSQALVDSRYPRDGIRKLNGILLDYVNIGRSTVPQINAVVNRIRMMDGFIARLASVTGGLRSYLNSTLATVNGTIYNGVQLRLQNALRTIRTNFNGTVTSTTRKLKQFFLDDLESVQLAARNASGLLVKRLTNVTELLDEVANNTTVVMEGHETEWVMNRTIAIVTELAWRMALSVTSSVPGADSCFAKFNYEYDKIPRLIYGSLVSCGQGEARSLQSVANALVGYLGVVQAQLTSEADQYNQCLSGLVPGSADALKLQRAVCLQGAEQLSAIWGDTVVDNQLQAFEELVREEVGYSATRHYQCVQTSDQLLLTEVRSLWRAIAGCFS</sequence>
<reference evidence="2" key="1">
    <citation type="journal article" date="2014" name="Genome Biol.">
        <title>Genome analysis of a major urban malaria vector mosquito, Anopheles stephensi.</title>
        <authorList>
            <person name="Jiang X."/>
            <person name="Peery A."/>
            <person name="Hall A.B."/>
            <person name="Sharma A."/>
            <person name="Chen X.G."/>
            <person name="Waterhouse R.M."/>
            <person name="Komissarov A."/>
            <person name="Riehle M.M."/>
            <person name="Shouche Y."/>
            <person name="Sharakhova M.V."/>
            <person name="Lawson D."/>
            <person name="Pakpour N."/>
            <person name="Arensburger P."/>
            <person name="Davidson V.L."/>
            <person name="Eiglmeier K."/>
            <person name="Emrich S."/>
            <person name="George P."/>
            <person name="Kennedy R.C."/>
            <person name="Mane S.P."/>
            <person name="Maslen G."/>
            <person name="Oringanje C."/>
            <person name="Qi Y."/>
            <person name="Settlage R."/>
            <person name="Tojo M."/>
            <person name="Tubio J.M."/>
            <person name="Unger M.F."/>
            <person name="Wang B."/>
            <person name="Vernick K.D."/>
            <person name="Ribeiro J.M."/>
            <person name="James A.A."/>
            <person name="Michel K."/>
            <person name="Riehle M.A."/>
            <person name="Luckhart S."/>
            <person name="Sharakhov I.V."/>
            <person name="Tu Z."/>
        </authorList>
    </citation>
    <scope>NUCLEOTIDE SEQUENCE [LARGE SCALE GENOMIC DNA]</scope>
    <source>
        <strain evidence="2">Indian</strain>
    </source>
</reference>
<evidence type="ECO:0000313" key="1">
    <source>
        <dbReference type="EnsemblMetazoa" id="ASTEI08538-PA"/>
    </source>
</evidence>
<name>A0A182YJA2_ANOST</name>
<reference evidence="1" key="2">
    <citation type="submission" date="2020-05" db="UniProtKB">
        <authorList>
            <consortium name="EnsemblMetazoa"/>
        </authorList>
    </citation>
    <scope>IDENTIFICATION</scope>
    <source>
        <strain evidence="1">Indian</strain>
    </source>
</reference>
<dbReference type="Proteomes" id="UP000076408">
    <property type="component" value="Unassembled WGS sequence"/>
</dbReference>
<dbReference type="VEuPathDB" id="VectorBase:ASTE007423"/>
<evidence type="ECO:0000313" key="2">
    <source>
        <dbReference type="Proteomes" id="UP000076408"/>
    </source>
</evidence>
<dbReference type="VEuPathDB" id="VectorBase:ASTEI20_035581"/>
<dbReference type="VEuPathDB" id="VectorBase:ASTEI08538"/>
<keyword evidence="2" id="KW-1185">Reference proteome</keyword>
<protein>
    <submittedName>
        <fullName evidence="1">Uncharacterized protein</fullName>
    </submittedName>
</protein>
<dbReference type="OMA" id="ARYNYEF"/>
<proteinExistence type="predicted"/>
<dbReference type="EnsemblMetazoa" id="ASTEI08538-RA">
    <property type="protein sequence ID" value="ASTEI08538-PA"/>
    <property type="gene ID" value="ASTEI08538"/>
</dbReference>
<accession>A0A182YJA2</accession>
<dbReference type="AlphaFoldDB" id="A0A182YJA2"/>